<evidence type="ECO:0000313" key="2">
    <source>
        <dbReference type="Proteomes" id="UP000199695"/>
    </source>
</evidence>
<reference evidence="1 2" key="1">
    <citation type="submission" date="2016-10" db="EMBL/GenBank/DDBJ databases">
        <authorList>
            <person name="de Groot N.N."/>
        </authorList>
    </citation>
    <scope>NUCLEOTIDE SEQUENCE [LARGE SCALE GENOMIC DNA]</scope>
    <source>
        <strain evidence="1 2">DSM 46701</strain>
    </source>
</reference>
<dbReference type="AlphaFoldDB" id="A0A1H8ITK0"/>
<organism evidence="1 2">
    <name type="scientific">Lihuaxuella thermophila</name>
    <dbReference type="NCBI Taxonomy" id="1173111"/>
    <lineage>
        <taxon>Bacteria</taxon>
        <taxon>Bacillati</taxon>
        <taxon>Bacillota</taxon>
        <taxon>Bacilli</taxon>
        <taxon>Bacillales</taxon>
        <taxon>Thermoactinomycetaceae</taxon>
        <taxon>Lihuaxuella</taxon>
    </lineage>
</organism>
<evidence type="ECO:0000313" key="1">
    <source>
        <dbReference type="EMBL" id="SEN71741.1"/>
    </source>
</evidence>
<dbReference type="Proteomes" id="UP000199695">
    <property type="component" value="Unassembled WGS sequence"/>
</dbReference>
<evidence type="ECO:0008006" key="3">
    <source>
        <dbReference type="Google" id="ProtNLM"/>
    </source>
</evidence>
<dbReference type="EMBL" id="FOCQ01000019">
    <property type="protein sequence ID" value="SEN71741.1"/>
    <property type="molecule type" value="Genomic_DNA"/>
</dbReference>
<accession>A0A1H8ITK0</accession>
<name>A0A1H8ITK0_9BACL</name>
<sequence length="64" mass="7843">MKQQWSNEELINYFILLEPEKQLIEAKYVKSQLGFAVLFKYFQHTWTLARCMVAYDRILHKDQF</sequence>
<proteinExistence type="predicted"/>
<gene>
    <name evidence="1" type="ORF">SAMN05444955_11947</name>
</gene>
<protein>
    <recommendedName>
        <fullName evidence="3">DUF4158 domain-containing protein</fullName>
    </recommendedName>
</protein>
<keyword evidence="2" id="KW-1185">Reference proteome</keyword>